<feature type="region of interest" description="Disordered" evidence="1">
    <location>
        <begin position="341"/>
        <end position="435"/>
    </location>
</feature>
<feature type="compositionally biased region" description="Pro residues" evidence="1">
    <location>
        <begin position="302"/>
        <end position="311"/>
    </location>
</feature>
<feature type="region of interest" description="Disordered" evidence="1">
    <location>
        <begin position="462"/>
        <end position="919"/>
    </location>
</feature>
<protein>
    <submittedName>
        <fullName evidence="3">Uncharacterized protein</fullName>
    </submittedName>
</protein>
<feature type="compositionally biased region" description="Low complexity" evidence="1">
    <location>
        <begin position="768"/>
        <end position="778"/>
    </location>
</feature>
<dbReference type="RefSeq" id="WP_311410810.1">
    <property type="nucleotide sequence ID" value="NZ_JAVRFL010000005.1"/>
</dbReference>
<keyword evidence="2" id="KW-0812">Transmembrane</keyword>
<feature type="compositionally biased region" description="Basic residues" evidence="1">
    <location>
        <begin position="908"/>
        <end position="919"/>
    </location>
</feature>
<keyword evidence="2" id="KW-1133">Transmembrane helix</keyword>
<feature type="transmembrane region" description="Helical" evidence="2">
    <location>
        <begin position="120"/>
        <end position="142"/>
    </location>
</feature>
<feature type="region of interest" description="Disordered" evidence="1">
    <location>
        <begin position="293"/>
        <end position="322"/>
    </location>
</feature>
<feature type="compositionally biased region" description="Polar residues" evidence="1">
    <location>
        <begin position="658"/>
        <end position="675"/>
    </location>
</feature>
<feature type="compositionally biased region" description="Low complexity" evidence="1">
    <location>
        <begin position="832"/>
        <end position="850"/>
    </location>
</feature>
<evidence type="ECO:0000256" key="2">
    <source>
        <dbReference type="SAM" id="Phobius"/>
    </source>
</evidence>
<feature type="compositionally biased region" description="Low complexity" evidence="1">
    <location>
        <begin position="677"/>
        <end position="721"/>
    </location>
</feature>
<proteinExistence type="predicted"/>
<feature type="compositionally biased region" description="Low complexity" evidence="1">
    <location>
        <begin position="564"/>
        <end position="650"/>
    </location>
</feature>
<feature type="compositionally biased region" description="Basic residues" evidence="1">
    <location>
        <begin position="554"/>
        <end position="563"/>
    </location>
</feature>
<feature type="compositionally biased region" description="Basic residues" evidence="1">
    <location>
        <begin position="852"/>
        <end position="863"/>
    </location>
</feature>
<keyword evidence="2" id="KW-0472">Membrane</keyword>
<gene>
    <name evidence="3" type="ORF">RM555_05955</name>
</gene>
<keyword evidence="4" id="KW-1185">Reference proteome</keyword>
<reference evidence="3" key="1">
    <citation type="submission" date="2023-09" db="EMBL/GenBank/DDBJ databases">
        <title>30 novel species of actinomycetes from the DSMZ collection.</title>
        <authorList>
            <person name="Nouioui I."/>
        </authorList>
    </citation>
    <scope>NUCLEOTIDE SEQUENCE</scope>
    <source>
        <strain evidence="3">DSM 115977</strain>
    </source>
</reference>
<feature type="compositionally biased region" description="Low complexity" evidence="1">
    <location>
        <begin position="363"/>
        <end position="385"/>
    </location>
</feature>
<name>A0ABU2WRJ7_9ACTN</name>
<feature type="transmembrane region" description="Helical" evidence="2">
    <location>
        <begin position="86"/>
        <end position="108"/>
    </location>
</feature>
<feature type="compositionally biased region" description="Basic and acidic residues" evidence="1">
    <location>
        <begin position="864"/>
        <end position="875"/>
    </location>
</feature>
<feature type="transmembrane region" description="Helical" evidence="2">
    <location>
        <begin position="149"/>
        <end position="170"/>
    </location>
</feature>
<sequence length="919" mass="89750">MAFRTWGRLLLTALGVSLLAGAGQLGIAFGFGIVRLSGTFTGATVNQWPAQLVWAGWFAANAAVVGAVLTERLARRDGGLAGTGRLLAVASAAALGATVVAPLCMQPARAAELVSMDPVWAVGICAVLGALVGAGAAVAVLLQPPVGWNVAAIAGALWLLALVSVAPSLVSTGPLDTVRLGVLEPASLDAGAVQGLALVVLPLVALLAGAATGGLARWRGHPPLVSGATGVAGPALVAFAYLTAGPGDTADRYQLTPYYAALLAVALGALGSAAAALLRWPLVTRTAPTGAIEPTDILRPLPTGPALPQTPAPTGGGDEPETVDLAGATLVVADQAGGGTGSGAVTAAGGDGPAPRAVPPHWDWPADGGAVPAPAADVRAGAVPAWTTEPPASDPGNPPTVDRPREPEPTRTQDSADERAPGTSSAPGTPAPPFAAAAVAPTVPAAPAAPVAPLAPTVPTAPAAPVADEAPPAGKATPDAQPAGEVTAAARSTEGATTAAQQVGAAAPAGQPAGAATPTGQPAEEPTQPAEGSAPAGQPAEAVADQPVVPNAPKPRRTRKPRSTRQPAATAAPEGAGPVPVATGTPETGATAPGAAMSSPSPDASAAPDTTAGTTAPGTTTSPQPGAQAGTGPDTATGPAPGPAPDNTTGSEPGVTTEARSGVTTEATSGVTTEARSGVTTEATSGSTTEAGSGSTTGPEFGATADAAPGSAAVAGSGVPGSHDSGPRPVPLFAADGEAAPGRAVEPDAGTAPPPAPAWPVSPRPRADGAADAAQPATEPAPDPTPRPRHRAPMPDLARAANWEALATARRGGPVPAPVDAAPENGIPTARAEVPAPGSPAPAEAEQPTGRGRGRLGLFRRNRSRPEDAPADRGSEPLPAQDEEYVDWVTGLSKPVPDNEPEQESGRRSLRSTGRHHRD</sequence>
<dbReference type="Proteomes" id="UP001180973">
    <property type="component" value="Unassembled WGS sequence"/>
</dbReference>
<feature type="compositionally biased region" description="Low complexity" evidence="1">
    <location>
        <begin position="421"/>
        <end position="435"/>
    </location>
</feature>
<feature type="compositionally biased region" description="Low complexity" evidence="1">
    <location>
        <begin position="462"/>
        <end position="473"/>
    </location>
</feature>
<comment type="caution">
    <text evidence="3">The sequence shown here is derived from an EMBL/GenBank/DDBJ whole genome shotgun (WGS) entry which is preliminary data.</text>
</comment>
<organism evidence="3 4">
    <name type="scientific">Micromonospora reichwaldensis</name>
    <dbReference type="NCBI Taxonomy" id="3075516"/>
    <lineage>
        <taxon>Bacteria</taxon>
        <taxon>Bacillati</taxon>
        <taxon>Actinomycetota</taxon>
        <taxon>Actinomycetes</taxon>
        <taxon>Micromonosporales</taxon>
        <taxon>Micromonosporaceae</taxon>
        <taxon>Micromonospora</taxon>
    </lineage>
</organism>
<evidence type="ECO:0000313" key="3">
    <source>
        <dbReference type="EMBL" id="MDT0528539.1"/>
    </source>
</evidence>
<dbReference type="EMBL" id="JAVRFL010000005">
    <property type="protein sequence ID" value="MDT0528539.1"/>
    <property type="molecule type" value="Genomic_DNA"/>
</dbReference>
<evidence type="ECO:0000313" key="4">
    <source>
        <dbReference type="Proteomes" id="UP001180973"/>
    </source>
</evidence>
<feature type="transmembrane region" description="Helical" evidence="2">
    <location>
        <begin position="256"/>
        <end position="278"/>
    </location>
</feature>
<feature type="transmembrane region" description="Helical" evidence="2">
    <location>
        <begin position="190"/>
        <end position="212"/>
    </location>
</feature>
<evidence type="ECO:0000256" key="1">
    <source>
        <dbReference type="SAM" id="MobiDB-lite"/>
    </source>
</evidence>
<feature type="compositionally biased region" description="Pro residues" evidence="1">
    <location>
        <begin position="752"/>
        <end position="763"/>
    </location>
</feature>
<feature type="transmembrane region" description="Helical" evidence="2">
    <location>
        <begin position="52"/>
        <end position="74"/>
    </location>
</feature>
<feature type="compositionally biased region" description="Basic and acidic residues" evidence="1">
    <location>
        <begin position="402"/>
        <end position="420"/>
    </location>
</feature>
<feature type="compositionally biased region" description="Low complexity" evidence="1">
    <location>
        <begin position="496"/>
        <end position="523"/>
    </location>
</feature>
<accession>A0ABU2WRJ7</accession>